<reference evidence="1" key="1">
    <citation type="journal article" date="2013" name="J. Plant Res.">
        <title>Effect of fungi and light on seed germination of three Opuntia species from semiarid lands of central Mexico.</title>
        <authorList>
            <person name="Delgado-Sanchez P."/>
            <person name="Jimenez-Bremont J.F."/>
            <person name="Guerrero-Gonzalez Mde L."/>
            <person name="Flores J."/>
        </authorList>
    </citation>
    <scope>NUCLEOTIDE SEQUENCE</scope>
    <source>
        <tissue evidence="1">Cladode</tissue>
    </source>
</reference>
<reference evidence="1" key="2">
    <citation type="submission" date="2020-07" db="EMBL/GenBank/DDBJ databases">
        <authorList>
            <person name="Vera ALvarez R."/>
            <person name="Arias-Moreno D.M."/>
            <person name="Jimenez-Jacinto V."/>
            <person name="Jimenez-Bremont J.F."/>
            <person name="Swaminathan K."/>
            <person name="Moose S.P."/>
            <person name="Guerrero-Gonzalez M.L."/>
            <person name="Marino-Ramirez L."/>
            <person name="Landsman D."/>
            <person name="Rodriguez-Kessler M."/>
            <person name="Delgado-Sanchez P."/>
        </authorList>
    </citation>
    <scope>NUCLEOTIDE SEQUENCE</scope>
    <source>
        <tissue evidence="1">Cladode</tissue>
    </source>
</reference>
<protein>
    <submittedName>
        <fullName evidence="1">Uncharacterized protein</fullName>
    </submittedName>
</protein>
<name>A0A7C8YCV5_OPUST</name>
<accession>A0A7C8YCV5</accession>
<dbReference type="AlphaFoldDB" id="A0A7C8YCV5"/>
<organism evidence="1">
    <name type="scientific">Opuntia streptacantha</name>
    <name type="common">Prickly pear cactus</name>
    <name type="synonym">Opuntia cardona</name>
    <dbReference type="NCBI Taxonomy" id="393608"/>
    <lineage>
        <taxon>Eukaryota</taxon>
        <taxon>Viridiplantae</taxon>
        <taxon>Streptophyta</taxon>
        <taxon>Embryophyta</taxon>
        <taxon>Tracheophyta</taxon>
        <taxon>Spermatophyta</taxon>
        <taxon>Magnoliopsida</taxon>
        <taxon>eudicotyledons</taxon>
        <taxon>Gunneridae</taxon>
        <taxon>Pentapetalae</taxon>
        <taxon>Caryophyllales</taxon>
        <taxon>Cactineae</taxon>
        <taxon>Cactaceae</taxon>
        <taxon>Opuntioideae</taxon>
        <taxon>Opuntia</taxon>
    </lineage>
</organism>
<proteinExistence type="predicted"/>
<sequence length="112" mass="12826">MLALRTHALYPCHMLALRTHELYPCHALVLGAHEQHLCRMLTRRRHALQHMKHKDRDGPAHEDAHIRTNLLHGAPGPNLSCRCRLFGHHCTKKMGNVEYFALAKAEKEVVVS</sequence>
<evidence type="ECO:0000313" key="1">
    <source>
        <dbReference type="EMBL" id="MBA4615151.1"/>
    </source>
</evidence>
<dbReference type="EMBL" id="GISG01006258">
    <property type="protein sequence ID" value="MBA4615151.1"/>
    <property type="molecule type" value="Transcribed_RNA"/>
</dbReference>